<evidence type="ECO:0000256" key="2">
    <source>
        <dbReference type="ARBA" id="ARBA00022908"/>
    </source>
</evidence>
<dbReference type="InterPro" id="IPR050808">
    <property type="entry name" value="Phage_Integrase"/>
</dbReference>
<evidence type="ECO:0000256" key="1">
    <source>
        <dbReference type="ARBA" id="ARBA00008857"/>
    </source>
</evidence>
<organism evidence="7 8">
    <name type="scientific">Aeromonas sobria</name>
    <dbReference type="NCBI Taxonomy" id="646"/>
    <lineage>
        <taxon>Bacteria</taxon>
        <taxon>Pseudomonadati</taxon>
        <taxon>Pseudomonadota</taxon>
        <taxon>Gammaproteobacteria</taxon>
        <taxon>Aeromonadales</taxon>
        <taxon>Aeromonadaceae</taxon>
        <taxon>Aeromonas</taxon>
    </lineage>
</organism>
<dbReference type="AlphaFoldDB" id="A0A2N3J953"/>
<gene>
    <name evidence="7" type="ORF">AOX56_00360</name>
</gene>
<dbReference type="Proteomes" id="UP000233526">
    <property type="component" value="Unassembled WGS sequence"/>
</dbReference>
<feature type="domain" description="Core-binding (CB)" evidence="6">
    <location>
        <begin position="58"/>
        <end position="138"/>
    </location>
</feature>
<keyword evidence="2" id="KW-0229">DNA integration</keyword>
<dbReference type="Pfam" id="PF00589">
    <property type="entry name" value="Phage_integrase"/>
    <property type="match status" value="1"/>
</dbReference>
<dbReference type="InterPro" id="IPR011010">
    <property type="entry name" value="DNA_brk_join_enz"/>
</dbReference>
<dbReference type="GO" id="GO:0006310">
    <property type="term" value="P:DNA recombination"/>
    <property type="evidence" value="ECO:0007669"/>
    <property type="project" value="UniProtKB-KW"/>
</dbReference>
<dbReference type="PROSITE" id="PS51900">
    <property type="entry name" value="CB"/>
    <property type="match status" value="1"/>
</dbReference>
<dbReference type="PANTHER" id="PTHR30629:SF2">
    <property type="entry name" value="PROPHAGE INTEGRASE INTS-RELATED"/>
    <property type="match status" value="1"/>
</dbReference>
<dbReference type="InterPro" id="IPR002104">
    <property type="entry name" value="Integrase_catalytic"/>
</dbReference>
<comment type="similarity">
    <text evidence="1">Belongs to the 'phage' integrase family.</text>
</comment>
<dbReference type="SUPFAM" id="SSF56349">
    <property type="entry name" value="DNA breaking-rejoining enzymes"/>
    <property type="match status" value="1"/>
</dbReference>
<comment type="caution">
    <text evidence="7">The sequence shown here is derived from an EMBL/GenBank/DDBJ whole genome shotgun (WGS) entry which is preliminary data.</text>
</comment>
<sequence length="334" mass="37595">MGRPRKSGTWLPPRVYKGKSAFEFHPRSGGALRLGPLTATQSAVWAAYEHLMVEQNGDTIKRLVYEFFESADFQDLSCTTQKDYRKYSIPVLKVFGGMDPAKVEPQHIRKYMDKRGKNSKVQANREKAFFSRVFRWAFERGKVKSNPCQGVRQFKEKARTRYITDLEFQAVMDAARPAVKVTMELSYLCAARKGDVLTMRWSQVGDEGITIQQSKTAKIQIKAWSPRLLAAIEQAKELAGPVVKSSYVICKPNGAPYTDNGFNAAWREAVLTARAQTGWPMDFTFHDIKAKAISDVAGSSRDKQRISGHKTEAQVAAYDRSIEVVPAVDSVKKQ</sequence>
<keyword evidence="3 5" id="KW-0238">DNA-binding</keyword>
<dbReference type="InterPro" id="IPR013762">
    <property type="entry name" value="Integrase-like_cat_sf"/>
</dbReference>
<dbReference type="Gene3D" id="1.10.443.10">
    <property type="entry name" value="Intergrase catalytic core"/>
    <property type="match status" value="1"/>
</dbReference>
<name>A0A2N3J953_AERSO</name>
<evidence type="ECO:0000259" key="6">
    <source>
        <dbReference type="PROSITE" id="PS51900"/>
    </source>
</evidence>
<dbReference type="GO" id="GO:0015074">
    <property type="term" value="P:DNA integration"/>
    <property type="evidence" value="ECO:0007669"/>
    <property type="project" value="UniProtKB-KW"/>
</dbReference>
<evidence type="ECO:0000313" key="7">
    <source>
        <dbReference type="EMBL" id="PKQ83011.1"/>
    </source>
</evidence>
<keyword evidence="4" id="KW-0233">DNA recombination</keyword>
<dbReference type="PANTHER" id="PTHR30629">
    <property type="entry name" value="PROPHAGE INTEGRASE"/>
    <property type="match status" value="1"/>
</dbReference>
<dbReference type="GO" id="GO:0003677">
    <property type="term" value="F:DNA binding"/>
    <property type="evidence" value="ECO:0007669"/>
    <property type="project" value="UniProtKB-UniRule"/>
</dbReference>
<evidence type="ECO:0000256" key="3">
    <source>
        <dbReference type="ARBA" id="ARBA00023125"/>
    </source>
</evidence>
<accession>A0A2N3J953</accession>
<evidence type="ECO:0000256" key="5">
    <source>
        <dbReference type="PROSITE-ProRule" id="PRU01248"/>
    </source>
</evidence>
<dbReference type="EMBL" id="LJZX01000001">
    <property type="protein sequence ID" value="PKQ83011.1"/>
    <property type="molecule type" value="Genomic_DNA"/>
</dbReference>
<evidence type="ECO:0000313" key="8">
    <source>
        <dbReference type="Proteomes" id="UP000233526"/>
    </source>
</evidence>
<dbReference type="Gene3D" id="1.10.150.130">
    <property type="match status" value="1"/>
</dbReference>
<dbReference type="InterPro" id="IPR010998">
    <property type="entry name" value="Integrase_recombinase_N"/>
</dbReference>
<reference evidence="7 8" key="1">
    <citation type="journal article" date="2017" name="Front. Microbiol.">
        <title>Strong Genomic and Phenotypic Heterogeneity in the Aeromonas sobria Species Complex.</title>
        <authorList>
            <person name="Gauthier J."/>
            <person name="Vincent A.T."/>
            <person name="Charette S.J."/>
            <person name="Derome N."/>
        </authorList>
    </citation>
    <scope>NUCLEOTIDE SEQUENCE [LARGE SCALE GENOMIC DNA]</scope>
    <source>
        <strain evidence="7 8">JF2635</strain>
    </source>
</reference>
<protein>
    <submittedName>
        <fullName evidence="7">Integrase</fullName>
    </submittedName>
</protein>
<proteinExistence type="inferred from homology"/>
<dbReference type="InterPro" id="IPR044068">
    <property type="entry name" value="CB"/>
</dbReference>
<evidence type="ECO:0000256" key="4">
    <source>
        <dbReference type="ARBA" id="ARBA00023172"/>
    </source>
</evidence>